<dbReference type="Proteomes" id="UP000053257">
    <property type="component" value="Unassembled WGS sequence"/>
</dbReference>
<evidence type="ECO:0000313" key="2">
    <source>
        <dbReference type="EMBL" id="KIP08864.1"/>
    </source>
</evidence>
<dbReference type="AlphaFoldDB" id="A0A0C3NU84"/>
<evidence type="ECO:0000259" key="1">
    <source>
        <dbReference type="Pfam" id="PF00149"/>
    </source>
</evidence>
<accession>A0A0C3NU84</accession>
<gene>
    <name evidence="2" type="ORF">PHLGIDRAFT_23270</name>
</gene>
<dbReference type="EMBL" id="KN840473">
    <property type="protein sequence ID" value="KIP08864.1"/>
    <property type="molecule type" value="Genomic_DNA"/>
</dbReference>
<dbReference type="GO" id="GO:0016787">
    <property type="term" value="F:hydrolase activity"/>
    <property type="evidence" value="ECO:0007669"/>
    <property type="project" value="InterPro"/>
</dbReference>
<feature type="domain" description="Calcineurin-like phosphoesterase" evidence="1">
    <location>
        <begin position="33"/>
        <end position="237"/>
    </location>
</feature>
<name>A0A0C3NU84_PHLG1</name>
<dbReference type="HOGENOM" id="CLU_041441_4_0_1"/>
<dbReference type="OrthoDB" id="630188at2759"/>
<reference evidence="2 3" key="1">
    <citation type="journal article" date="2014" name="PLoS Genet.">
        <title>Analysis of the Phlebiopsis gigantea genome, transcriptome and secretome provides insight into its pioneer colonization strategies of wood.</title>
        <authorList>
            <person name="Hori C."/>
            <person name="Ishida T."/>
            <person name="Igarashi K."/>
            <person name="Samejima M."/>
            <person name="Suzuki H."/>
            <person name="Master E."/>
            <person name="Ferreira P."/>
            <person name="Ruiz-Duenas F.J."/>
            <person name="Held B."/>
            <person name="Canessa P."/>
            <person name="Larrondo L.F."/>
            <person name="Schmoll M."/>
            <person name="Druzhinina I.S."/>
            <person name="Kubicek C.P."/>
            <person name="Gaskell J.A."/>
            <person name="Kersten P."/>
            <person name="St John F."/>
            <person name="Glasner J."/>
            <person name="Sabat G."/>
            <person name="Splinter BonDurant S."/>
            <person name="Syed K."/>
            <person name="Yadav J."/>
            <person name="Mgbeahuruike A.C."/>
            <person name="Kovalchuk A."/>
            <person name="Asiegbu F.O."/>
            <person name="Lackner G."/>
            <person name="Hoffmeister D."/>
            <person name="Rencoret J."/>
            <person name="Gutierrez A."/>
            <person name="Sun H."/>
            <person name="Lindquist E."/>
            <person name="Barry K."/>
            <person name="Riley R."/>
            <person name="Grigoriev I.V."/>
            <person name="Henrissat B."/>
            <person name="Kues U."/>
            <person name="Berka R.M."/>
            <person name="Martinez A.T."/>
            <person name="Covert S.F."/>
            <person name="Blanchette R.A."/>
            <person name="Cullen D."/>
        </authorList>
    </citation>
    <scope>NUCLEOTIDE SEQUENCE [LARGE SCALE GENOMIC DNA]</scope>
    <source>
        <strain evidence="2 3">11061_1 CR5-6</strain>
    </source>
</reference>
<sequence>MSQEDTYSSPTAYVYTRYDIDKPPPHPGKEWTRFICISDTHSRRYKVPNGDVLLHSGDLSSWGYAPQIETTIKWLEGLPHPVKIVIAGNHDLAMDLKCATDEQWAAQSGGLLPLKEVEGARARIHSESAKKAGIHYLEYESMSFTTNSGRTWEVYGSPGTPKYALGAFQYRSHSEEAVEVHSHIPPTTEILLTHTPPFGTCDRTRKDKHAGCPALAARLDSGKLMACKLHIFGHIHEAFGIAVKPADDSCCERISVNAAMPDSSLATIVDLLND</sequence>
<evidence type="ECO:0000313" key="3">
    <source>
        <dbReference type="Proteomes" id="UP000053257"/>
    </source>
</evidence>
<protein>
    <recommendedName>
        <fullName evidence="1">Calcineurin-like phosphoesterase domain-containing protein</fullName>
    </recommendedName>
</protein>
<keyword evidence="3" id="KW-1185">Reference proteome</keyword>
<proteinExistence type="predicted"/>
<organism evidence="2 3">
    <name type="scientific">Phlebiopsis gigantea (strain 11061_1 CR5-6)</name>
    <name type="common">White-rot fungus</name>
    <name type="synonym">Peniophora gigantea</name>
    <dbReference type="NCBI Taxonomy" id="745531"/>
    <lineage>
        <taxon>Eukaryota</taxon>
        <taxon>Fungi</taxon>
        <taxon>Dikarya</taxon>
        <taxon>Basidiomycota</taxon>
        <taxon>Agaricomycotina</taxon>
        <taxon>Agaricomycetes</taxon>
        <taxon>Polyporales</taxon>
        <taxon>Phanerochaetaceae</taxon>
        <taxon>Phlebiopsis</taxon>
    </lineage>
</organism>
<dbReference type="PANTHER" id="PTHR12905:SF0">
    <property type="entry name" value="CALCINEURIN-LIKE PHOSPHOESTERASE DOMAIN-CONTAINING PROTEIN"/>
    <property type="match status" value="1"/>
</dbReference>
<dbReference type="SUPFAM" id="SSF56300">
    <property type="entry name" value="Metallo-dependent phosphatases"/>
    <property type="match status" value="1"/>
</dbReference>
<dbReference type="Pfam" id="PF00149">
    <property type="entry name" value="Metallophos"/>
    <property type="match status" value="1"/>
</dbReference>
<dbReference type="PANTHER" id="PTHR12905">
    <property type="entry name" value="METALLOPHOSPHOESTERASE"/>
    <property type="match status" value="1"/>
</dbReference>
<dbReference type="CDD" id="cd07379">
    <property type="entry name" value="MPP_239FB"/>
    <property type="match status" value="1"/>
</dbReference>
<dbReference type="Gene3D" id="3.60.21.10">
    <property type="match status" value="1"/>
</dbReference>
<dbReference type="InterPro" id="IPR004843">
    <property type="entry name" value="Calcineurin-like_PHP"/>
</dbReference>
<dbReference type="InterPro" id="IPR029052">
    <property type="entry name" value="Metallo-depent_PP-like"/>
</dbReference>
<dbReference type="InterPro" id="IPR051693">
    <property type="entry name" value="UPF0046_metallophosphoest"/>
</dbReference>